<gene>
    <name evidence="1" type="primary">FAP1_1</name>
    <name evidence="1" type="ORF">IWQ57_000921</name>
</gene>
<comment type="caution">
    <text evidence="1">The sequence shown here is derived from an EMBL/GenBank/DDBJ whole genome shotgun (WGS) entry which is preliminary data.</text>
</comment>
<keyword evidence="2" id="KW-1185">Reference proteome</keyword>
<organism evidence="1 2">
    <name type="scientific">Coemansia nantahalensis</name>
    <dbReference type="NCBI Taxonomy" id="2789366"/>
    <lineage>
        <taxon>Eukaryota</taxon>
        <taxon>Fungi</taxon>
        <taxon>Fungi incertae sedis</taxon>
        <taxon>Zoopagomycota</taxon>
        <taxon>Kickxellomycotina</taxon>
        <taxon>Kickxellomycetes</taxon>
        <taxon>Kickxellales</taxon>
        <taxon>Kickxellaceae</taxon>
        <taxon>Coemansia</taxon>
    </lineage>
</organism>
<dbReference type="EMBL" id="JANBUJ010000121">
    <property type="protein sequence ID" value="KAJ2774240.1"/>
    <property type="molecule type" value="Genomic_DNA"/>
</dbReference>
<accession>A0ACC1K699</accession>
<evidence type="ECO:0000313" key="2">
    <source>
        <dbReference type="Proteomes" id="UP001140234"/>
    </source>
</evidence>
<proteinExistence type="predicted"/>
<evidence type="ECO:0000313" key="1">
    <source>
        <dbReference type="EMBL" id="KAJ2774240.1"/>
    </source>
</evidence>
<reference evidence="1" key="1">
    <citation type="submission" date="2022-07" db="EMBL/GenBank/DDBJ databases">
        <title>Phylogenomic reconstructions and comparative analyses of Kickxellomycotina fungi.</title>
        <authorList>
            <person name="Reynolds N.K."/>
            <person name="Stajich J.E."/>
            <person name="Barry K."/>
            <person name="Grigoriev I.V."/>
            <person name="Crous P."/>
            <person name="Smith M.E."/>
        </authorList>
    </citation>
    <scope>NUCLEOTIDE SEQUENCE</scope>
    <source>
        <strain evidence="1">CBS 109366</strain>
    </source>
</reference>
<dbReference type="Proteomes" id="UP001140234">
    <property type="component" value="Unassembled WGS sequence"/>
</dbReference>
<sequence length="316" mass="33855">MCGATAVSSRAGSAAHRLACNDVCKIAERNRRLALAFDLKDRAEAPLAGLIKATYSDDLLRFARANLALVRDVETRAAAFVADRARCALAFAPMKHTSRAFLHALAPFYGCRSRSMDSEPQRSACWDRGPHATVPSILLSNAIRYAHAPPVICSDRVAEEEEDFDETGSHAFAGASWATNAAADRLRKKLDHIVIQNLRHALTADELRVELDRLLPGAPYAISWTGEDEVEMRCTDAGAKYECLVKWEAMLKAKLPRLGVAGLVKGVASPPPSAAPTPVAAREPAPPAVHADDSGDDDSASAAGSDSDSGTPDDWE</sequence>
<name>A0ACC1K699_9FUNG</name>
<protein>
    <submittedName>
        <fullName evidence="1">FKBP12-associated protein</fullName>
    </submittedName>
</protein>